<dbReference type="Pfam" id="PF00155">
    <property type="entry name" value="Aminotran_1_2"/>
    <property type="match status" value="1"/>
</dbReference>
<evidence type="ECO:0000256" key="1">
    <source>
        <dbReference type="ARBA" id="ARBA00001933"/>
    </source>
</evidence>
<dbReference type="InterPro" id="IPR004839">
    <property type="entry name" value="Aminotransferase_I/II_large"/>
</dbReference>
<dbReference type="InterPro" id="IPR015421">
    <property type="entry name" value="PyrdxlP-dep_Trfase_major"/>
</dbReference>
<evidence type="ECO:0000256" key="4">
    <source>
        <dbReference type="ARBA" id="ARBA00022679"/>
    </source>
</evidence>
<dbReference type="RefSeq" id="WP_231581410.1">
    <property type="nucleotide sequence ID" value="NZ_JACHEK010000010.1"/>
</dbReference>
<feature type="domain" description="Aminotransferase class I/classII large" evidence="7">
    <location>
        <begin position="52"/>
        <end position="367"/>
    </location>
</feature>
<evidence type="ECO:0000256" key="3">
    <source>
        <dbReference type="ARBA" id="ARBA00022576"/>
    </source>
</evidence>
<organism evidence="8 9">
    <name type="scientific">Silvibacterium bohemicum</name>
    <dbReference type="NCBI Taxonomy" id="1577686"/>
    <lineage>
        <taxon>Bacteria</taxon>
        <taxon>Pseudomonadati</taxon>
        <taxon>Acidobacteriota</taxon>
        <taxon>Terriglobia</taxon>
        <taxon>Terriglobales</taxon>
        <taxon>Acidobacteriaceae</taxon>
        <taxon>Silvibacterium</taxon>
    </lineage>
</organism>
<keyword evidence="9" id="KW-1185">Reference proteome</keyword>
<protein>
    <recommendedName>
        <fullName evidence="6">alanine transaminase</fullName>
        <ecNumber evidence="6">2.6.1.2</ecNumber>
    </recommendedName>
</protein>
<dbReference type="SUPFAM" id="SSF53383">
    <property type="entry name" value="PLP-dependent transferases"/>
    <property type="match status" value="1"/>
</dbReference>
<dbReference type="Proteomes" id="UP000538666">
    <property type="component" value="Unassembled WGS sequence"/>
</dbReference>
<dbReference type="AlphaFoldDB" id="A0A841K7Z9"/>
<dbReference type="EMBL" id="JACHEK010000010">
    <property type="protein sequence ID" value="MBB6146698.1"/>
    <property type="molecule type" value="Genomic_DNA"/>
</dbReference>
<dbReference type="CDD" id="cd00609">
    <property type="entry name" value="AAT_like"/>
    <property type="match status" value="1"/>
</dbReference>
<gene>
    <name evidence="8" type="ORF">HNQ77_004677</name>
</gene>
<keyword evidence="3 8" id="KW-0032">Aminotransferase</keyword>
<dbReference type="GO" id="GO:0004021">
    <property type="term" value="F:L-alanine:2-oxoglutarate aminotransferase activity"/>
    <property type="evidence" value="ECO:0007669"/>
    <property type="project" value="UniProtKB-EC"/>
</dbReference>
<dbReference type="GO" id="GO:0030170">
    <property type="term" value="F:pyridoxal phosphate binding"/>
    <property type="evidence" value="ECO:0007669"/>
    <property type="project" value="InterPro"/>
</dbReference>
<evidence type="ECO:0000313" key="9">
    <source>
        <dbReference type="Proteomes" id="UP000538666"/>
    </source>
</evidence>
<dbReference type="Gene3D" id="3.40.640.10">
    <property type="entry name" value="Type I PLP-dependent aspartate aminotransferase-like (Major domain)"/>
    <property type="match status" value="1"/>
</dbReference>
<evidence type="ECO:0000256" key="2">
    <source>
        <dbReference type="ARBA" id="ARBA00007441"/>
    </source>
</evidence>
<dbReference type="InterPro" id="IPR015424">
    <property type="entry name" value="PyrdxlP-dep_Trfase"/>
</dbReference>
<keyword evidence="4 8" id="KW-0808">Transferase</keyword>
<dbReference type="InterPro" id="IPR051926">
    <property type="entry name" value="Ala_Aminotransferase"/>
</dbReference>
<dbReference type="PANTHER" id="PTHR43488">
    <property type="entry name" value="GLUTAMATE-PYRUVATE AMINOTRANSFERASE ALAA"/>
    <property type="match status" value="1"/>
</dbReference>
<dbReference type="InterPro" id="IPR015422">
    <property type="entry name" value="PyrdxlP-dep_Trfase_small"/>
</dbReference>
<keyword evidence="5" id="KW-0663">Pyridoxal phosphate</keyword>
<proteinExistence type="inferred from homology"/>
<reference evidence="8 9" key="1">
    <citation type="submission" date="2020-08" db="EMBL/GenBank/DDBJ databases">
        <title>Genomic Encyclopedia of Type Strains, Phase IV (KMG-IV): sequencing the most valuable type-strain genomes for metagenomic binning, comparative biology and taxonomic classification.</title>
        <authorList>
            <person name="Goeker M."/>
        </authorList>
    </citation>
    <scope>NUCLEOTIDE SEQUENCE [LARGE SCALE GENOMIC DNA]</scope>
    <source>
        <strain evidence="8 9">DSM 103733</strain>
    </source>
</reference>
<evidence type="ECO:0000256" key="5">
    <source>
        <dbReference type="ARBA" id="ARBA00022898"/>
    </source>
</evidence>
<evidence type="ECO:0000259" key="7">
    <source>
        <dbReference type="Pfam" id="PF00155"/>
    </source>
</evidence>
<evidence type="ECO:0000313" key="8">
    <source>
        <dbReference type="EMBL" id="MBB6146698.1"/>
    </source>
</evidence>
<comment type="cofactor">
    <cofactor evidence="1">
        <name>pyridoxal 5'-phosphate</name>
        <dbReference type="ChEBI" id="CHEBI:597326"/>
    </cofactor>
</comment>
<sequence length="386" mass="42445">MSSRTAWDVAETDLTRAIRERRTAGLTLIDLTASNPTQCGFLYDEAAILSALSDRQALQYDPDPRGMESARAAVAGYYSDHRIAIDPERIFLTTSTSEAYSYLFRLLADPGDEVLIAQPSYPLFDFLAQLEDVRLVPYALFYDHGWHLDIESLRQRIGPKTRAIALVHPNNPTGHFTRPSEREALEELCVEHGLALIVDEVFLDYALTGQAAPSFATGEHPALTFVLSGLSKIAALPQMKAAWIAAFGPEPELADALARLEIIADTFLAMNAPIQCALPAWLRGRREIQQQIRSRLAGNLAILDTALASQNMVTRLDVEAGWYAILRVPALAPDEELAIRLVREHGVSVHPGSSFGFADSGWLVLSLLVPPADFLAGVQSILDIFR</sequence>
<dbReference type="Gene3D" id="3.90.1150.10">
    <property type="entry name" value="Aspartate Aminotransferase, domain 1"/>
    <property type="match status" value="1"/>
</dbReference>
<comment type="similarity">
    <text evidence="2">Belongs to the class-I pyridoxal-phosphate-dependent aminotransferase family.</text>
</comment>
<comment type="caution">
    <text evidence="8">The sequence shown here is derived from an EMBL/GenBank/DDBJ whole genome shotgun (WGS) entry which is preliminary data.</text>
</comment>
<dbReference type="PANTHER" id="PTHR43488:SF2">
    <property type="entry name" value="GLUTAMATE-PYRUVATE AMINOTRANSFERASE ALAA"/>
    <property type="match status" value="1"/>
</dbReference>
<dbReference type="EC" id="2.6.1.2" evidence="6"/>
<accession>A0A841K7Z9</accession>
<evidence type="ECO:0000256" key="6">
    <source>
        <dbReference type="ARBA" id="ARBA00026106"/>
    </source>
</evidence>
<name>A0A841K7Z9_9BACT</name>